<comment type="caution">
    <text evidence="3">The sequence shown here is derived from an EMBL/GenBank/DDBJ whole genome shotgun (WGS) entry which is preliminary data.</text>
</comment>
<evidence type="ECO:0000313" key="4">
    <source>
        <dbReference type="Proteomes" id="UP001476798"/>
    </source>
</evidence>
<evidence type="ECO:0000259" key="2">
    <source>
        <dbReference type="PROSITE" id="PS51447"/>
    </source>
</evidence>
<protein>
    <recommendedName>
        <fullName evidence="2">FDX-ACB domain-containing protein</fullName>
    </recommendedName>
</protein>
<dbReference type="InterPro" id="IPR036690">
    <property type="entry name" value="Fdx_antiC-bd_sf"/>
</dbReference>
<proteinExistence type="predicted"/>
<organism evidence="3 4">
    <name type="scientific">Goodea atripinnis</name>
    <dbReference type="NCBI Taxonomy" id="208336"/>
    <lineage>
        <taxon>Eukaryota</taxon>
        <taxon>Metazoa</taxon>
        <taxon>Chordata</taxon>
        <taxon>Craniata</taxon>
        <taxon>Vertebrata</taxon>
        <taxon>Euteleostomi</taxon>
        <taxon>Actinopterygii</taxon>
        <taxon>Neopterygii</taxon>
        <taxon>Teleostei</taxon>
        <taxon>Neoteleostei</taxon>
        <taxon>Acanthomorphata</taxon>
        <taxon>Ovalentaria</taxon>
        <taxon>Atherinomorphae</taxon>
        <taxon>Cyprinodontiformes</taxon>
        <taxon>Goodeidae</taxon>
        <taxon>Goodea</taxon>
    </lineage>
</organism>
<dbReference type="PROSITE" id="PS51447">
    <property type="entry name" value="FDX_ACB"/>
    <property type="match status" value="1"/>
</dbReference>
<feature type="region of interest" description="Disordered" evidence="1">
    <location>
        <begin position="1"/>
        <end position="26"/>
    </location>
</feature>
<evidence type="ECO:0000313" key="3">
    <source>
        <dbReference type="EMBL" id="MEQ2169530.1"/>
    </source>
</evidence>
<gene>
    <name evidence="3" type="ORF">GOODEAATRI_026136</name>
</gene>
<dbReference type="SUPFAM" id="SSF54991">
    <property type="entry name" value="Anticodon-binding domain of PheRS"/>
    <property type="match status" value="1"/>
</dbReference>
<feature type="non-terminal residue" evidence="3">
    <location>
        <position position="1"/>
    </location>
</feature>
<sequence>GLTTASTSDPIPRPNHHRHQPESSHCGYSAPTKGAFLGLLLLSNRRSDRTFISSYTRTRLGGLLAPLNIFLYISVFCQPLSKYPPLHNDISFWLPDPKESEPGRESFTENDFYELVRSVGGDLVEKVTLVDDFTHPK</sequence>
<feature type="domain" description="FDX-ACB" evidence="2">
    <location>
        <begin position="81"/>
        <end position="137"/>
    </location>
</feature>
<accession>A0ABV0NE14</accession>
<evidence type="ECO:0000256" key="1">
    <source>
        <dbReference type="SAM" id="MobiDB-lite"/>
    </source>
</evidence>
<keyword evidence="4" id="KW-1185">Reference proteome</keyword>
<reference evidence="3 4" key="1">
    <citation type="submission" date="2021-06" db="EMBL/GenBank/DDBJ databases">
        <authorList>
            <person name="Palmer J.M."/>
        </authorList>
    </citation>
    <scope>NUCLEOTIDE SEQUENCE [LARGE SCALE GENOMIC DNA]</scope>
    <source>
        <strain evidence="3 4">GA_2019</strain>
        <tissue evidence="3">Muscle</tissue>
    </source>
</reference>
<name>A0ABV0NE14_9TELE</name>
<dbReference type="Gene3D" id="3.30.70.380">
    <property type="entry name" value="Ferrodoxin-fold anticodon-binding domain"/>
    <property type="match status" value="1"/>
</dbReference>
<dbReference type="InterPro" id="IPR005121">
    <property type="entry name" value="Fdx_antiC-bd"/>
</dbReference>
<dbReference type="Proteomes" id="UP001476798">
    <property type="component" value="Unassembled WGS sequence"/>
</dbReference>
<dbReference type="EMBL" id="JAHRIO010033169">
    <property type="protein sequence ID" value="MEQ2169530.1"/>
    <property type="molecule type" value="Genomic_DNA"/>
</dbReference>